<protein>
    <submittedName>
        <fullName evidence="1">Uncharacterized protein</fullName>
    </submittedName>
</protein>
<reference evidence="1 2" key="1">
    <citation type="journal article" date="2024" name="BMC Biol.">
        <title>Comparative genomics of Ascetosporea gives new insight into the evolutionary basis for animal parasitism in Rhizaria.</title>
        <authorList>
            <person name="Hiltunen Thoren M."/>
            <person name="Onut-Brannstrom I."/>
            <person name="Alfjorden A."/>
            <person name="Peckova H."/>
            <person name="Swords F."/>
            <person name="Hooper C."/>
            <person name="Holzer A.S."/>
            <person name="Bass D."/>
            <person name="Burki F."/>
        </authorList>
    </citation>
    <scope>NUCLEOTIDE SEQUENCE [LARGE SCALE GENOMIC DNA]</scope>
    <source>
        <strain evidence="1">20-A016</strain>
    </source>
</reference>
<accession>A0ABV2AT67</accession>
<organism evidence="1 2">
    <name type="scientific">Bonamia ostreae</name>
    <dbReference type="NCBI Taxonomy" id="126728"/>
    <lineage>
        <taxon>Eukaryota</taxon>
        <taxon>Sar</taxon>
        <taxon>Rhizaria</taxon>
        <taxon>Endomyxa</taxon>
        <taxon>Ascetosporea</taxon>
        <taxon>Haplosporida</taxon>
        <taxon>Bonamia</taxon>
    </lineage>
</organism>
<proteinExistence type="predicted"/>
<name>A0ABV2AT67_9EUKA</name>
<sequence>MTRIIGSGNPNYGVVQTNSYLDRTESLPVDQIVLTAMGTVLNIPSNRAETHTLRVNEQIAIDGEMLAPLNPNILNGERIISPKASVTSMKPQVYGVTIVVSEHTRVNTPENIYASISTLLSGYEMRLKEAIIYNALLTANLVDYTFSQGGTASPMKANVRDLIEMTSIMERNKVGACLSFIPADANTYTRSVPTRYAMVASIAGATAIKKNLSPEEFTQTHRFANTKSYEFPSKGTVERAN</sequence>
<gene>
    <name evidence="1" type="ORF">MHBO_004391</name>
</gene>
<dbReference type="Proteomes" id="UP001439008">
    <property type="component" value="Unassembled WGS sequence"/>
</dbReference>
<keyword evidence="2" id="KW-1185">Reference proteome</keyword>
<dbReference type="EMBL" id="JBDODL010003914">
    <property type="protein sequence ID" value="MES1922863.1"/>
    <property type="molecule type" value="Genomic_DNA"/>
</dbReference>
<comment type="caution">
    <text evidence="1">The sequence shown here is derived from an EMBL/GenBank/DDBJ whole genome shotgun (WGS) entry which is preliminary data.</text>
</comment>
<evidence type="ECO:0000313" key="2">
    <source>
        <dbReference type="Proteomes" id="UP001439008"/>
    </source>
</evidence>
<evidence type="ECO:0000313" key="1">
    <source>
        <dbReference type="EMBL" id="MES1922863.1"/>
    </source>
</evidence>
<feature type="non-terminal residue" evidence="1">
    <location>
        <position position="241"/>
    </location>
</feature>